<feature type="domain" description="Calcineurin-like phosphoesterase" evidence="1">
    <location>
        <begin position="27"/>
        <end position="215"/>
    </location>
</feature>
<dbReference type="Pfam" id="PF00149">
    <property type="entry name" value="Metallophos"/>
    <property type="match status" value="1"/>
</dbReference>
<evidence type="ECO:0000313" key="3">
    <source>
        <dbReference type="Proteomes" id="UP001595604"/>
    </source>
</evidence>
<keyword evidence="3" id="KW-1185">Reference proteome</keyword>
<proteinExistence type="predicted"/>
<comment type="caution">
    <text evidence="2">The sequence shown here is derived from an EMBL/GenBank/DDBJ whole genome shotgun (WGS) entry which is preliminary data.</text>
</comment>
<dbReference type="RefSeq" id="WP_379509181.1">
    <property type="nucleotide sequence ID" value="NZ_JBHRTQ010000007.1"/>
</dbReference>
<dbReference type="PANTHER" id="PTHR42850:SF4">
    <property type="entry name" value="ZINC-DEPENDENT ENDOPOLYPHOSPHATASE"/>
    <property type="match status" value="1"/>
</dbReference>
<gene>
    <name evidence="2" type="ORF">ACFOD9_05980</name>
</gene>
<evidence type="ECO:0000259" key="1">
    <source>
        <dbReference type="Pfam" id="PF00149"/>
    </source>
</evidence>
<dbReference type="Proteomes" id="UP001595604">
    <property type="component" value="Unassembled WGS sequence"/>
</dbReference>
<evidence type="ECO:0000313" key="2">
    <source>
        <dbReference type="EMBL" id="MFC3173795.1"/>
    </source>
</evidence>
<dbReference type="Gene3D" id="3.60.21.10">
    <property type="match status" value="1"/>
</dbReference>
<dbReference type="InterPro" id="IPR029052">
    <property type="entry name" value="Metallo-depent_PP-like"/>
</dbReference>
<dbReference type="PANTHER" id="PTHR42850">
    <property type="entry name" value="METALLOPHOSPHOESTERASE"/>
    <property type="match status" value="1"/>
</dbReference>
<dbReference type="InterPro" id="IPR004843">
    <property type="entry name" value="Calcineurin-like_PHP"/>
</dbReference>
<organism evidence="2 3">
    <name type="scientific">Novosphingobium bradum</name>
    <dbReference type="NCBI Taxonomy" id="1737444"/>
    <lineage>
        <taxon>Bacteria</taxon>
        <taxon>Pseudomonadati</taxon>
        <taxon>Pseudomonadota</taxon>
        <taxon>Alphaproteobacteria</taxon>
        <taxon>Sphingomonadales</taxon>
        <taxon>Sphingomonadaceae</taxon>
        <taxon>Novosphingobium</taxon>
    </lineage>
</organism>
<dbReference type="EMBL" id="JBHRTQ010000007">
    <property type="protein sequence ID" value="MFC3173795.1"/>
    <property type="molecule type" value="Genomic_DNA"/>
</dbReference>
<dbReference type="SUPFAM" id="SSF56300">
    <property type="entry name" value="Metallo-dependent phosphatases"/>
    <property type="match status" value="1"/>
</dbReference>
<reference evidence="3" key="1">
    <citation type="journal article" date="2019" name="Int. J. Syst. Evol. Microbiol.">
        <title>The Global Catalogue of Microorganisms (GCM) 10K type strain sequencing project: providing services to taxonomists for standard genome sequencing and annotation.</title>
        <authorList>
            <consortium name="The Broad Institute Genomics Platform"/>
            <consortium name="The Broad Institute Genome Sequencing Center for Infectious Disease"/>
            <person name="Wu L."/>
            <person name="Ma J."/>
        </authorList>
    </citation>
    <scope>NUCLEOTIDE SEQUENCE [LARGE SCALE GENOMIC DNA]</scope>
    <source>
        <strain evidence="3">KCTC 42984</strain>
    </source>
</reference>
<protein>
    <submittedName>
        <fullName evidence="2">Metallophosphoesterase</fullName>
    </submittedName>
</protein>
<accession>A0ABV7IMF9</accession>
<dbReference type="InterPro" id="IPR050126">
    <property type="entry name" value="Ap4A_hydrolase"/>
</dbReference>
<sequence length="266" mass="28923">MLNALKTLLRAQPERRSAAVPAGQRAYALGDIHGRADLLEPLIAAIEADDAAAGPAQTTVILLGDLVDRGPDSARVIALAREWAGRRPVRFIAGNHEEMLLQSLGSVDVLRTFLKHGGRETLLSYPVNAEAFQAASFEEVQGLMAEAIPPADLAFLAGFEDWIRLGDYLFVHAGIMPDVPIERQRQGDLRWIREPFLSHPGDHGAIVVHGHTITDEAEVLPNRIGIDTGAYFSGRLTALALEGTTRRLIEAREEAGRIAIHTRSIA</sequence>
<name>A0ABV7IMF9_9SPHN</name>